<dbReference type="Proteomes" id="UP000515800">
    <property type="component" value="Chromosome"/>
</dbReference>
<reference evidence="1 2" key="1">
    <citation type="submission" date="2020-08" db="EMBL/GenBank/DDBJ databases">
        <title>Genome sequence of Weissella diestrammenae KACC 16890T.</title>
        <authorList>
            <person name="Hyun D.-W."/>
            <person name="Bae J.-W."/>
        </authorList>
    </citation>
    <scope>NUCLEOTIDE SEQUENCE [LARGE SCALE GENOMIC DNA]</scope>
    <source>
        <strain evidence="1 2">KACC 16890</strain>
    </source>
</reference>
<dbReference type="EMBL" id="CP060724">
    <property type="protein sequence ID" value="QNN75540.1"/>
    <property type="molecule type" value="Genomic_DNA"/>
</dbReference>
<dbReference type="PANTHER" id="PTHR37297">
    <property type="entry name" value="PROTEIN NRDI"/>
    <property type="match status" value="1"/>
</dbReference>
<dbReference type="Pfam" id="PF07972">
    <property type="entry name" value="Flavodoxin_NdrI"/>
    <property type="match status" value="1"/>
</dbReference>
<accession>A0A7G9T615</accession>
<name>A0A7G9T615_9LACO</name>
<evidence type="ECO:0000313" key="1">
    <source>
        <dbReference type="EMBL" id="QNN75540.1"/>
    </source>
</evidence>
<organism evidence="1 2">
    <name type="scientific">Weissella diestrammenae</name>
    <dbReference type="NCBI Taxonomy" id="1162633"/>
    <lineage>
        <taxon>Bacteria</taxon>
        <taxon>Bacillati</taxon>
        <taxon>Bacillota</taxon>
        <taxon>Bacilli</taxon>
        <taxon>Lactobacillales</taxon>
        <taxon>Lactobacillaceae</taxon>
        <taxon>Weissella</taxon>
    </lineage>
</organism>
<protein>
    <submittedName>
        <fullName evidence="1">Class Ib ribonucleoside-diphosphate reductase assembly flavoprotein NrdI</fullName>
    </submittedName>
</protein>
<sequence length="236" mass="26844">MNIQLLYTSIAGNTKNFVNRLTTYANAQSTYIFTPIEISDVSDDIELTTPFFAFVPTYLDGGNGIHSGVKEIMTNGLMEYLSLNDTNHQLLGLIGSGNKNFNAQYLLTARRYATHFNVPMIGEYELRGTQADIERIYQNILRRLTTSTTSASDTTQIQSNLRMLLFEQEQHGEAIVIDDDARYVSQILPADQHQFEHITNITTVTSPENIYTEQINLIANEHYWMCPIKKKSLTFK</sequence>
<dbReference type="AlphaFoldDB" id="A0A7G9T615"/>
<dbReference type="InterPro" id="IPR029039">
    <property type="entry name" value="Flavoprotein-like_sf"/>
</dbReference>
<dbReference type="InterPro" id="IPR004465">
    <property type="entry name" value="RNR_NrdI"/>
</dbReference>
<evidence type="ECO:0000313" key="2">
    <source>
        <dbReference type="Proteomes" id="UP000515800"/>
    </source>
</evidence>
<gene>
    <name evidence="1" type="ORF">H9L19_01170</name>
</gene>
<proteinExistence type="predicted"/>
<dbReference type="PANTHER" id="PTHR37297:SF1">
    <property type="entry name" value="PROTEIN NRDI"/>
    <property type="match status" value="1"/>
</dbReference>
<dbReference type="RefSeq" id="WP_187529372.1">
    <property type="nucleotide sequence ID" value="NZ_JAGMVT010000025.1"/>
</dbReference>
<keyword evidence="2" id="KW-1185">Reference proteome</keyword>
<dbReference type="KEGG" id="wdi:H9L19_01170"/>
<dbReference type="GO" id="GO:0010181">
    <property type="term" value="F:FMN binding"/>
    <property type="evidence" value="ECO:0007669"/>
    <property type="project" value="InterPro"/>
</dbReference>
<dbReference type="SUPFAM" id="SSF52218">
    <property type="entry name" value="Flavoproteins"/>
    <property type="match status" value="1"/>
</dbReference>
<dbReference type="Gene3D" id="3.40.50.360">
    <property type="match status" value="1"/>
</dbReference>